<keyword evidence="9" id="KW-0067">ATP-binding</keyword>
<evidence type="ECO:0000256" key="6">
    <source>
        <dbReference type="ARBA" id="ARBA00022729"/>
    </source>
</evidence>
<evidence type="ECO:0000256" key="10">
    <source>
        <dbReference type="ARBA" id="ARBA00022989"/>
    </source>
</evidence>
<evidence type="ECO:0000256" key="11">
    <source>
        <dbReference type="ARBA" id="ARBA00023136"/>
    </source>
</evidence>
<dbReference type="EMBL" id="JABWDY010013829">
    <property type="protein sequence ID" value="KAF5198038.1"/>
    <property type="molecule type" value="Genomic_DNA"/>
</dbReference>
<evidence type="ECO:0000256" key="13">
    <source>
        <dbReference type="ARBA" id="ARBA00047899"/>
    </source>
</evidence>
<dbReference type="PROSITE" id="PS50011">
    <property type="entry name" value="PROTEIN_KINASE_DOM"/>
    <property type="match status" value="1"/>
</dbReference>
<keyword evidence="16" id="KW-0675">Receptor</keyword>
<evidence type="ECO:0000256" key="3">
    <source>
        <dbReference type="ARBA" id="ARBA00022527"/>
    </source>
</evidence>
<dbReference type="FunFam" id="1.10.510.10:FF:001023">
    <property type="entry name" value="Os07g0541700 protein"/>
    <property type="match status" value="1"/>
</dbReference>
<dbReference type="InterPro" id="IPR001245">
    <property type="entry name" value="Ser-Thr/Tyr_kinase_cat_dom"/>
</dbReference>
<dbReference type="Proteomes" id="UP000554482">
    <property type="component" value="Unassembled WGS sequence"/>
</dbReference>
<dbReference type="OrthoDB" id="4062651at2759"/>
<dbReference type="EC" id="2.7.11.1" evidence="2"/>
<dbReference type="InterPro" id="IPR045874">
    <property type="entry name" value="LRK10/LRL21-25-like"/>
</dbReference>
<evidence type="ECO:0000256" key="1">
    <source>
        <dbReference type="ARBA" id="ARBA00004479"/>
    </source>
</evidence>
<keyword evidence="6" id="KW-0732">Signal</keyword>
<dbReference type="GO" id="GO:0005524">
    <property type="term" value="F:ATP binding"/>
    <property type="evidence" value="ECO:0007669"/>
    <property type="project" value="UniProtKB-KW"/>
</dbReference>
<dbReference type="Pfam" id="PF07714">
    <property type="entry name" value="PK_Tyr_Ser-Thr"/>
    <property type="match status" value="1"/>
</dbReference>
<keyword evidence="12" id="KW-0325">Glycoprotein</keyword>
<dbReference type="AlphaFoldDB" id="A0A7J6WM38"/>
<evidence type="ECO:0000313" key="16">
    <source>
        <dbReference type="EMBL" id="KAF5198038.1"/>
    </source>
</evidence>
<sequence length="327" mass="37198">MGNASPESIRAFLSDLAIGQPRAFSHADIKIYTPDLSKSIKIKSDQFGDVYKGQFRDGKLITVKVLTVDVVEDIFMSEVKILSNASHRNLVKLYGYCFEHGLKAVVYEYMENGSFDKLLYQNPHKIEWVKFYNIATETAKGLAYLHEGCDKQIIHYDIKVGNVLLDSKFSPKIADFGISKLIEKDRSHITLTETRGTPGYAAPEMWKERSRVTCKCDVYSFGMMLFEVLRMGINKEEGQDWFPPQVWDKFNKGQLDDIIEACGINEKYKEKARILSKVALWCSQFVPEDRPSMSNVVKMLEMQIPVKDPTDPLLVSISQGASITTHQ</sequence>
<keyword evidence="11" id="KW-0472">Membrane</keyword>
<gene>
    <name evidence="16" type="ORF">FRX31_012375</name>
</gene>
<reference evidence="16 17" key="1">
    <citation type="submission" date="2020-06" db="EMBL/GenBank/DDBJ databases">
        <title>Transcriptomic and genomic resources for Thalictrum thalictroides and T. hernandezii: Facilitating candidate gene discovery in an emerging model plant lineage.</title>
        <authorList>
            <person name="Arias T."/>
            <person name="Riano-Pachon D.M."/>
            <person name="Di Stilio V.S."/>
        </authorList>
    </citation>
    <scope>NUCLEOTIDE SEQUENCE [LARGE SCALE GENOMIC DNA]</scope>
    <source>
        <strain evidence="17">cv. WT478/WT964</strain>
        <tissue evidence="16">Leaves</tissue>
    </source>
</reference>
<evidence type="ECO:0000259" key="15">
    <source>
        <dbReference type="PROSITE" id="PS50011"/>
    </source>
</evidence>
<dbReference type="PIRSF" id="PIRSF000654">
    <property type="entry name" value="Integrin-linked_kinase"/>
    <property type="match status" value="1"/>
</dbReference>
<evidence type="ECO:0000256" key="2">
    <source>
        <dbReference type="ARBA" id="ARBA00012513"/>
    </source>
</evidence>
<evidence type="ECO:0000256" key="9">
    <source>
        <dbReference type="ARBA" id="ARBA00022840"/>
    </source>
</evidence>
<dbReference type="GO" id="GO:0004674">
    <property type="term" value="F:protein serine/threonine kinase activity"/>
    <property type="evidence" value="ECO:0007669"/>
    <property type="project" value="UniProtKB-KW"/>
</dbReference>
<evidence type="ECO:0000256" key="12">
    <source>
        <dbReference type="ARBA" id="ARBA00023180"/>
    </source>
</evidence>
<accession>A0A7J6WM38</accession>
<name>A0A7J6WM38_THATH</name>
<dbReference type="SMART" id="SM00220">
    <property type="entry name" value="S_TKc"/>
    <property type="match status" value="1"/>
</dbReference>
<keyword evidence="4" id="KW-0808">Transferase</keyword>
<keyword evidence="10" id="KW-1133">Transmembrane helix</keyword>
<comment type="catalytic activity">
    <reaction evidence="14">
        <text>L-seryl-[protein] + ATP = O-phospho-L-seryl-[protein] + ADP + H(+)</text>
        <dbReference type="Rhea" id="RHEA:17989"/>
        <dbReference type="Rhea" id="RHEA-COMP:9863"/>
        <dbReference type="Rhea" id="RHEA-COMP:11604"/>
        <dbReference type="ChEBI" id="CHEBI:15378"/>
        <dbReference type="ChEBI" id="CHEBI:29999"/>
        <dbReference type="ChEBI" id="CHEBI:30616"/>
        <dbReference type="ChEBI" id="CHEBI:83421"/>
        <dbReference type="ChEBI" id="CHEBI:456216"/>
        <dbReference type="EC" id="2.7.11.1"/>
    </reaction>
</comment>
<evidence type="ECO:0000256" key="5">
    <source>
        <dbReference type="ARBA" id="ARBA00022692"/>
    </source>
</evidence>
<evidence type="ECO:0000256" key="4">
    <source>
        <dbReference type="ARBA" id="ARBA00022679"/>
    </source>
</evidence>
<keyword evidence="8 16" id="KW-0418">Kinase</keyword>
<evidence type="ECO:0000256" key="14">
    <source>
        <dbReference type="ARBA" id="ARBA00048679"/>
    </source>
</evidence>
<organism evidence="16 17">
    <name type="scientific">Thalictrum thalictroides</name>
    <name type="common">Rue-anemone</name>
    <name type="synonym">Anemone thalictroides</name>
    <dbReference type="NCBI Taxonomy" id="46969"/>
    <lineage>
        <taxon>Eukaryota</taxon>
        <taxon>Viridiplantae</taxon>
        <taxon>Streptophyta</taxon>
        <taxon>Embryophyta</taxon>
        <taxon>Tracheophyta</taxon>
        <taxon>Spermatophyta</taxon>
        <taxon>Magnoliopsida</taxon>
        <taxon>Ranunculales</taxon>
        <taxon>Ranunculaceae</taxon>
        <taxon>Thalictroideae</taxon>
        <taxon>Thalictrum</taxon>
    </lineage>
</organism>
<dbReference type="InterPro" id="IPR000719">
    <property type="entry name" value="Prot_kinase_dom"/>
</dbReference>
<dbReference type="PANTHER" id="PTHR27009">
    <property type="entry name" value="RUST RESISTANCE KINASE LR10-RELATED"/>
    <property type="match status" value="1"/>
</dbReference>
<dbReference type="Gene3D" id="3.30.200.20">
    <property type="entry name" value="Phosphorylase Kinase, domain 1"/>
    <property type="match status" value="1"/>
</dbReference>
<evidence type="ECO:0000256" key="7">
    <source>
        <dbReference type="ARBA" id="ARBA00022741"/>
    </source>
</evidence>
<comment type="subcellular location">
    <subcellularLocation>
        <location evidence="1">Membrane</location>
        <topology evidence="1">Single-pass type I membrane protein</topology>
    </subcellularLocation>
</comment>
<evidence type="ECO:0000256" key="8">
    <source>
        <dbReference type="ARBA" id="ARBA00022777"/>
    </source>
</evidence>
<keyword evidence="17" id="KW-1185">Reference proteome</keyword>
<keyword evidence="5" id="KW-0812">Transmembrane</keyword>
<keyword evidence="3" id="KW-0723">Serine/threonine-protein kinase</keyword>
<feature type="domain" description="Protein kinase" evidence="15">
    <location>
        <begin position="36"/>
        <end position="314"/>
    </location>
</feature>
<comment type="caution">
    <text evidence="16">The sequence shown here is derived from an EMBL/GenBank/DDBJ whole genome shotgun (WGS) entry which is preliminary data.</text>
</comment>
<comment type="catalytic activity">
    <reaction evidence="13">
        <text>L-threonyl-[protein] + ATP = O-phospho-L-threonyl-[protein] + ADP + H(+)</text>
        <dbReference type="Rhea" id="RHEA:46608"/>
        <dbReference type="Rhea" id="RHEA-COMP:11060"/>
        <dbReference type="Rhea" id="RHEA-COMP:11605"/>
        <dbReference type="ChEBI" id="CHEBI:15378"/>
        <dbReference type="ChEBI" id="CHEBI:30013"/>
        <dbReference type="ChEBI" id="CHEBI:30616"/>
        <dbReference type="ChEBI" id="CHEBI:61977"/>
        <dbReference type="ChEBI" id="CHEBI:456216"/>
        <dbReference type="EC" id="2.7.11.1"/>
    </reaction>
</comment>
<evidence type="ECO:0000313" key="17">
    <source>
        <dbReference type="Proteomes" id="UP000554482"/>
    </source>
</evidence>
<keyword evidence="7" id="KW-0547">Nucleotide-binding</keyword>
<protein>
    <recommendedName>
        <fullName evidence="2">non-specific serine/threonine protein kinase</fullName>
        <ecNumber evidence="2">2.7.11.1</ecNumber>
    </recommendedName>
</protein>
<dbReference type="PROSITE" id="PS00108">
    <property type="entry name" value="PROTEIN_KINASE_ST"/>
    <property type="match status" value="1"/>
</dbReference>
<dbReference type="GO" id="GO:0016020">
    <property type="term" value="C:membrane"/>
    <property type="evidence" value="ECO:0007669"/>
    <property type="project" value="UniProtKB-SubCell"/>
</dbReference>
<dbReference type="InterPro" id="IPR011009">
    <property type="entry name" value="Kinase-like_dom_sf"/>
</dbReference>
<proteinExistence type="predicted"/>
<dbReference type="Gene3D" id="1.10.510.10">
    <property type="entry name" value="Transferase(Phosphotransferase) domain 1"/>
    <property type="match status" value="1"/>
</dbReference>
<dbReference type="InterPro" id="IPR008271">
    <property type="entry name" value="Ser/Thr_kinase_AS"/>
</dbReference>
<dbReference type="SUPFAM" id="SSF56112">
    <property type="entry name" value="Protein kinase-like (PK-like)"/>
    <property type="match status" value="1"/>
</dbReference>